<dbReference type="Proteomes" id="UP000694872">
    <property type="component" value="Unplaced"/>
</dbReference>
<proteinExistence type="predicted"/>
<name>A0AAJ6Z058_PAPXU</name>
<gene>
    <name evidence="2" type="primary">LOC106113870</name>
</gene>
<reference evidence="2" key="1">
    <citation type="journal article" date="2012" name="BMC Biol.">
        <title>Comprehensive microarray-based analysis for stage-specific larval camouflage pattern-associated genes in the swallowtail butterfly, Papilio xuthus.</title>
        <authorList>
            <person name="Futahashi R."/>
            <person name="Shirataki H."/>
            <person name="Narita T."/>
            <person name="Mita K."/>
            <person name="Fujiwara H."/>
        </authorList>
    </citation>
    <scope>NUCLEOTIDE SEQUENCE</scope>
</reference>
<keyword evidence="1" id="KW-0472">Membrane</keyword>
<dbReference type="RefSeq" id="XP_013162368.1">
    <property type="nucleotide sequence ID" value="XM_013306914.1"/>
</dbReference>
<accession>A0AAJ6Z058</accession>
<protein>
    <submittedName>
        <fullName evidence="2">Uncharacterized protein LOC106113870</fullName>
    </submittedName>
</protein>
<reference evidence="2" key="2">
    <citation type="submission" date="2025-08" db="UniProtKB">
        <authorList>
            <consortium name="RefSeq"/>
        </authorList>
    </citation>
    <scope>IDENTIFICATION</scope>
</reference>
<feature type="transmembrane region" description="Helical" evidence="1">
    <location>
        <begin position="134"/>
        <end position="155"/>
    </location>
</feature>
<dbReference type="KEGG" id="pxu:106113870"/>
<feature type="transmembrane region" description="Helical" evidence="1">
    <location>
        <begin position="77"/>
        <end position="99"/>
    </location>
</feature>
<keyword evidence="1" id="KW-0812">Transmembrane</keyword>
<dbReference type="GeneID" id="106113870"/>
<organism evidence="2">
    <name type="scientific">Papilio xuthus</name>
    <name type="common">Asian swallowtail butterfly</name>
    <dbReference type="NCBI Taxonomy" id="66420"/>
    <lineage>
        <taxon>Eukaryota</taxon>
        <taxon>Metazoa</taxon>
        <taxon>Ecdysozoa</taxon>
        <taxon>Arthropoda</taxon>
        <taxon>Hexapoda</taxon>
        <taxon>Insecta</taxon>
        <taxon>Pterygota</taxon>
        <taxon>Neoptera</taxon>
        <taxon>Endopterygota</taxon>
        <taxon>Lepidoptera</taxon>
        <taxon>Glossata</taxon>
        <taxon>Ditrysia</taxon>
        <taxon>Papilionoidea</taxon>
        <taxon>Papilionidae</taxon>
        <taxon>Papilioninae</taxon>
        <taxon>Papilio</taxon>
    </lineage>
</organism>
<keyword evidence="1" id="KW-1133">Transmembrane helix</keyword>
<feature type="transmembrane region" description="Helical" evidence="1">
    <location>
        <begin position="106"/>
        <end position="128"/>
    </location>
</feature>
<evidence type="ECO:0000256" key="1">
    <source>
        <dbReference type="SAM" id="Phobius"/>
    </source>
</evidence>
<feature type="transmembrane region" description="Helical" evidence="1">
    <location>
        <begin position="12"/>
        <end position="35"/>
    </location>
</feature>
<dbReference type="AlphaFoldDB" id="A0AAJ6Z058"/>
<evidence type="ECO:0000313" key="2">
    <source>
        <dbReference type="RefSeq" id="XP_013162368.1"/>
    </source>
</evidence>
<sequence length="178" mass="20395">MTRKFLFCFPLRMGNVVFGYIVIIISMAVVAFNLYQLGLAIISKDDNELEAKFSNFDKLENIFGDEKKDLVRLTVKIYYLTYAVIGVLLFLFASLFTCGAYKVNNCLVTTFFVYSFFHLFFTIGLIVFEAITAGWIQLGLILLSDLLLIICLISVKYLMEAIKNGNIYSRPGEELYKY</sequence>